<protein>
    <submittedName>
        <fullName evidence="1">Uncharacterized protein</fullName>
    </submittedName>
</protein>
<dbReference type="RefSeq" id="WP_273939445.1">
    <property type="nucleotide sequence ID" value="NZ_CP097263.1"/>
</dbReference>
<evidence type="ECO:0000313" key="2">
    <source>
        <dbReference type="Proteomes" id="UP001589810"/>
    </source>
</evidence>
<name>A0ABV6MK09_9PSEU</name>
<keyword evidence="2" id="KW-1185">Reference proteome</keyword>
<reference evidence="1 2" key="1">
    <citation type="submission" date="2024-09" db="EMBL/GenBank/DDBJ databases">
        <authorList>
            <person name="Sun Q."/>
            <person name="Mori K."/>
        </authorList>
    </citation>
    <scope>NUCLEOTIDE SEQUENCE [LARGE SCALE GENOMIC DNA]</scope>
    <source>
        <strain evidence="1 2">TBRC 1432</strain>
    </source>
</reference>
<dbReference type="Proteomes" id="UP001589810">
    <property type="component" value="Unassembled WGS sequence"/>
</dbReference>
<gene>
    <name evidence="1" type="ORF">ACFFH7_04030</name>
</gene>
<proteinExistence type="predicted"/>
<accession>A0ABV6MK09</accession>
<dbReference type="EMBL" id="JBHLUD010000001">
    <property type="protein sequence ID" value="MFC0540635.1"/>
    <property type="molecule type" value="Genomic_DNA"/>
</dbReference>
<evidence type="ECO:0000313" key="1">
    <source>
        <dbReference type="EMBL" id="MFC0540635.1"/>
    </source>
</evidence>
<organism evidence="1 2">
    <name type="scientific">Kutzneria chonburiensis</name>
    <dbReference type="NCBI Taxonomy" id="1483604"/>
    <lineage>
        <taxon>Bacteria</taxon>
        <taxon>Bacillati</taxon>
        <taxon>Actinomycetota</taxon>
        <taxon>Actinomycetes</taxon>
        <taxon>Pseudonocardiales</taxon>
        <taxon>Pseudonocardiaceae</taxon>
        <taxon>Kutzneria</taxon>
    </lineage>
</organism>
<comment type="caution">
    <text evidence="1">The sequence shown here is derived from an EMBL/GenBank/DDBJ whole genome shotgun (WGS) entry which is preliminary data.</text>
</comment>
<sequence>MNSVEVVWERFLVAVDTVALVNVDDAELERWPAGDLYERLLLAGVPITYDPTGETGLFGDRSDYFVLLVAMTAELVTAYRPGAGLGQVDLLEPEVAEIVLDWYRRNVDVP</sequence>